<dbReference type="EMBL" id="JAAWWB010000018">
    <property type="protein sequence ID" value="KAG6761354.1"/>
    <property type="molecule type" value="Genomic_DNA"/>
</dbReference>
<name>A0A8X7Z1G7_POPTO</name>
<accession>A0A8X7Z1G7</accession>
<feature type="region of interest" description="Disordered" evidence="1">
    <location>
        <begin position="24"/>
        <end position="48"/>
    </location>
</feature>
<sequence length="119" mass="12213">MLSEATVGPEAAEMKQDALKLKKADETAVAEGGSSDSNIQSSADEAKRSEEVFSSLASPVVPIFHSTNTSEAIGLIFSAGTICKALRLLLVSRAARSSARSSLGLLSRGPSSSSQKTAG</sequence>
<keyword evidence="3" id="KW-1185">Reference proteome</keyword>
<feature type="compositionally biased region" description="Polar residues" evidence="1">
    <location>
        <begin position="34"/>
        <end position="43"/>
    </location>
</feature>
<dbReference type="Proteomes" id="UP000886885">
    <property type="component" value="Chromosome 9D"/>
</dbReference>
<proteinExistence type="predicted"/>
<feature type="region of interest" description="Disordered" evidence="1">
    <location>
        <begin position="98"/>
        <end position="119"/>
    </location>
</feature>
<protein>
    <submittedName>
        <fullName evidence="2">Uncharacterized protein</fullName>
    </submittedName>
</protein>
<organism evidence="2 3">
    <name type="scientific">Populus tomentosa</name>
    <name type="common">Chinese white poplar</name>
    <dbReference type="NCBI Taxonomy" id="118781"/>
    <lineage>
        <taxon>Eukaryota</taxon>
        <taxon>Viridiplantae</taxon>
        <taxon>Streptophyta</taxon>
        <taxon>Embryophyta</taxon>
        <taxon>Tracheophyta</taxon>
        <taxon>Spermatophyta</taxon>
        <taxon>Magnoliopsida</taxon>
        <taxon>eudicotyledons</taxon>
        <taxon>Gunneridae</taxon>
        <taxon>Pentapetalae</taxon>
        <taxon>rosids</taxon>
        <taxon>fabids</taxon>
        <taxon>Malpighiales</taxon>
        <taxon>Salicaceae</taxon>
        <taxon>Saliceae</taxon>
        <taxon>Populus</taxon>
    </lineage>
</organism>
<dbReference type="AlphaFoldDB" id="A0A8X7Z1G7"/>
<evidence type="ECO:0000313" key="3">
    <source>
        <dbReference type="Proteomes" id="UP000886885"/>
    </source>
</evidence>
<reference evidence="2" key="1">
    <citation type="journal article" date="2020" name="bioRxiv">
        <title>Hybrid origin of Populus tomentosa Carr. identified through genome sequencing and phylogenomic analysis.</title>
        <authorList>
            <person name="An X."/>
            <person name="Gao K."/>
            <person name="Chen Z."/>
            <person name="Li J."/>
            <person name="Yang X."/>
            <person name="Yang X."/>
            <person name="Zhou J."/>
            <person name="Guo T."/>
            <person name="Zhao T."/>
            <person name="Huang S."/>
            <person name="Miao D."/>
            <person name="Khan W.U."/>
            <person name="Rao P."/>
            <person name="Ye M."/>
            <person name="Lei B."/>
            <person name="Liao W."/>
            <person name="Wang J."/>
            <person name="Ji L."/>
            <person name="Li Y."/>
            <person name="Guo B."/>
            <person name="Mustafa N.S."/>
            <person name="Li S."/>
            <person name="Yun Q."/>
            <person name="Keller S.R."/>
            <person name="Mao J."/>
            <person name="Zhang R."/>
            <person name="Strauss S.H."/>
        </authorList>
    </citation>
    <scope>NUCLEOTIDE SEQUENCE</scope>
    <source>
        <strain evidence="2">GM15</strain>
        <tissue evidence="2">Leaf</tissue>
    </source>
</reference>
<evidence type="ECO:0000256" key="1">
    <source>
        <dbReference type="SAM" id="MobiDB-lite"/>
    </source>
</evidence>
<gene>
    <name evidence="2" type="ORF">POTOM_034569</name>
</gene>
<comment type="caution">
    <text evidence="2">The sequence shown here is derived from an EMBL/GenBank/DDBJ whole genome shotgun (WGS) entry which is preliminary data.</text>
</comment>
<evidence type="ECO:0000313" key="2">
    <source>
        <dbReference type="EMBL" id="KAG6761354.1"/>
    </source>
</evidence>
<dbReference type="OrthoDB" id="1750150at2759"/>